<feature type="compositionally biased region" description="Low complexity" evidence="4">
    <location>
        <begin position="27"/>
        <end position="38"/>
    </location>
</feature>
<protein>
    <submittedName>
        <fullName evidence="7">Periplasmic binding protein/LacI transcriptional regulator</fullName>
    </submittedName>
</protein>
<evidence type="ECO:0000256" key="1">
    <source>
        <dbReference type="ARBA" id="ARBA00004196"/>
    </source>
</evidence>
<evidence type="ECO:0000259" key="6">
    <source>
        <dbReference type="Pfam" id="PF13407"/>
    </source>
</evidence>
<evidence type="ECO:0000256" key="4">
    <source>
        <dbReference type="SAM" id="MobiDB-lite"/>
    </source>
</evidence>
<comment type="subcellular location">
    <subcellularLocation>
        <location evidence="1">Cell envelope</location>
    </subcellularLocation>
</comment>
<dbReference type="GO" id="GO:0030246">
    <property type="term" value="F:carbohydrate binding"/>
    <property type="evidence" value="ECO:0007669"/>
    <property type="project" value="UniProtKB-ARBA"/>
</dbReference>
<dbReference type="RefSeq" id="WP_002601381.1">
    <property type="nucleotide sequence ID" value="NZ_CABIXC010000016.1"/>
</dbReference>
<reference evidence="7 8" key="1">
    <citation type="submission" date="2015-09" db="EMBL/GenBank/DDBJ databases">
        <authorList>
            <consortium name="Pathogen Informatics"/>
        </authorList>
    </citation>
    <scope>NUCLEOTIDE SEQUENCE [LARGE SCALE GENOMIC DNA]</scope>
    <source>
        <strain evidence="7 8">2789STDY5608850</strain>
    </source>
</reference>
<evidence type="ECO:0000313" key="7">
    <source>
        <dbReference type="EMBL" id="CUP01512.1"/>
    </source>
</evidence>
<feature type="region of interest" description="Disordered" evidence="4">
    <location>
        <begin position="27"/>
        <end position="52"/>
    </location>
</feature>
<dbReference type="SUPFAM" id="SSF53822">
    <property type="entry name" value="Periplasmic binding protein-like I"/>
    <property type="match status" value="1"/>
</dbReference>
<gene>
    <name evidence="7" type="primary">rbsB</name>
    <name evidence="7" type="ORF">ERS852407_04701</name>
</gene>
<dbReference type="Proteomes" id="UP000095651">
    <property type="component" value="Unassembled WGS sequence"/>
</dbReference>
<name>A0A174JP77_9FIRM</name>
<comment type="similarity">
    <text evidence="2">Belongs to the bacterial solute-binding protein 2 family.</text>
</comment>
<keyword evidence="3 5" id="KW-0732">Signal</keyword>
<dbReference type="Pfam" id="PF13407">
    <property type="entry name" value="Peripla_BP_4"/>
    <property type="match status" value="1"/>
</dbReference>
<dbReference type="AlphaFoldDB" id="A0A174JP77"/>
<dbReference type="InterPro" id="IPR028082">
    <property type="entry name" value="Peripla_BP_I"/>
</dbReference>
<feature type="domain" description="Periplasmic binding protein" evidence="6">
    <location>
        <begin position="62"/>
        <end position="318"/>
    </location>
</feature>
<evidence type="ECO:0000256" key="2">
    <source>
        <dbReference type="ARBA" id="ARBA00007639"/>
    </source>
</evidence>
<proteinExistence type="inferred from homology"/>
<feature type="signal peptide" evidence="5">
    <location>
        <begin position="1"/>
        <end position="20"/>
    </location>
</feature>
<dbReference type="PANTHER" id="PTHR46847:SF1">
    <property type="entry name" value="D-ALLOSE-BINDING PERIPLASMIC PROTEIN-RELATED"/>
    <property type="match status" value="1"/>
</dbReference>
<sequence length="352" mass="37618">MKLGRMVTVILAAACVVSMAGCGQKQAPAGTAEAPKTTEAAKEAAAEPAAAENKEAGEKIKIGISMQGNQSGFVQYFTSAMYEYQATKAQDIDMEVVFADDDPAKQFSQVETFVSKKVDAIIIQPVDKTQCAAAVDLAADAGVPIITLNTVTDSTRNTAHVGCDDEQAGELQMERIISVCGPDAKLAYVDAVLGHSAQVLRAQGYEAVLAKNPGVELVVHDTGNWSPEESMRLVENWLQAGKDVDAILCMADCQLTGVITAVENAGKMGEIKLAGMDCDPVILKAIKDGKVDCSIWQDGLAQGENALRLAILAAQGEEISDYIIPYEVCTKDNIEEYEKKAAERDELAKKYF</sequence>
<dbReference type="PROSITE" id="PS51257">
    <property type="entry name" value="PROKAR_LIPOPROTEIN"/>
    <property type="match status" value="1"/>
</dbReference>
<accession>A0A174JP77</accession>
<dbReference type="Gene3D" id="3.40.50.2300">
    <property type="match status" value="2"/>
</dbReference>
<organism evidence="7 8">
    <name type="scientific">Hungatella hathewayi</name>
    <dbReference type="NCBI Taxonomy" id="154046"/>
    <lineage>
        <taxon>Bacteria</taxon>
        <taxon>Bacillati</taxon>
        <taxon>Bacillota</taxon>
        <taxon>Clostridia</taxon>
        <taxon>Lachnospirales</taxon>
        <taxon>Lachnospiraceae</taxon>
        <taxon>Hungatella</taxon>
    </lineage>
</organism>
<dbReference type="InterPro" id="IPR025997">
    <property type="entry name" value="SBP_2_dom"/>
</dbReference>
<feature type="chain" id="PRO_5039448985" evidence="5">
    <location>
        <begin position="21"/>
        <end position="352"/>
    </location>
</feature>
<dbReference type="PANTHER" id="PTHR46847">
    <property type="entry name" value="D-ALLOSE-BINDING PERIPLASMIC PROTEIN-RELATED"/>
    <property type="match status" value="1"/>
</dbReference>
<evidence type="ECO:0000256" key="5">
    <source>
        <dbReference type="SAM" id="SignalP"/>
    </source>
</evidence>
<dbReference type="EMBL" id="CYZE01000016">
    <property type="protein sequence ID" value="CUP01512.1"/>
    <property type="molecule type" value="Genomic_DNA"/>
</dbReference>
<dbReference type="GO" id="GO:0030313">
    <property type="term" value="C:cell envelope"/>
    <property type="evidence" value="ECO:0007669"/>
    <property type="project" value="UniProtKB-SubCell"/>
</dbReference>
<evidence type="ECO:0000256" key="3">
    <source>
        <dbReference type="ARBA" id="ARBA00022729"/>
    </source>
</evidence>
<dbReference type="CDD" id="cd06301">
    <property type="entry name" value="PBP1_rhizopine_binding-like"/>
    <property type="match status" value="1"/>
</dbReference>
<evidence type="ECO:0000313" key="8">
    <source>
        <dbReference type="Proteomes" id="UP000095651"/>
    </source>
</evidence>